<keyword evidence="3" id="KW-1185">Reference proteome</keyword>
<feature type="domain" description="HTH cro/C1-type" evidence="1">
    <location>
        <begin position="19"/>
        <end position="73"/>
    </location>
</feature>
<accession>A0A4V2YLC8</accession>
<name>A0A4V2YLC8_9ACTN</name>
<dbReference type="Pfam" id="PF13560">
    <property type="entry name" value="HTH_31"/>
    <property type="match status" value="1"/>
</dbReference>
<evidence type="ECO:0000313" key="2">
    <source>
        <dbReference type="EMBL" id="TDD46237.1"/>
    </source>
</evidence>
<dbReference type="InterPro" id="IPR001387">
    <property type="entry name" value="Cro/C1-type_HTH"/>
</dbReference>
<dbReference type="InterPro" id="IPR043917">
    <property type="entry name" value="DUF5753"/>
</dbReference>
<dbReference type="GO" id="GO:0003677">
    <property type="term" value="F:DNA binding"/>
    <property type="evidence" value="ECO:0007669"/>
    <property type="project" value="InterPro"/>
</dbReference>
<protein>
    <submittedName>
        <fullName evidence="2">XRE family transcriptional regulator</fullName>
    </submittedName>
</protein>
<comment type="caution">
    <text evidence="2">The sequence shown here is derived from an EMBL/GenBank/DDBJ whole genome shotgun (WGS) entry which is preliminary data.</text>
</comment>
<evidence type="ECO:0000313" key="3">
    <source>
        <dbReference type="Proteomes" id="UP000295124"/>
    </source>
</evidence>
<evidence type="ECO:0000259" key="1">
    <source>
        <dbReference type="PROSITE" id="PS50943"/>
    </source>
</evidence>
<dbReference type="CDD" id="cd00093">
    <property type="entry name" value="HTH_XRE"/>
    <property type="match status" value="1"/>
</dbReference>
<dbReference type="RefSeq" id="WP_132176110.1">
    <property type="nucleotide sequence ID" value="NZ_SMKX01000178.1"/>
</dbReference>
<dbReference type="AlphaFoldDB" id="A0A4V2YLC8"/>
<dbReference type="InterPro" id="IPR010982">
    <property type="entry name" value="Lambda_DNA-bd_dom_sf"/>
</dbReference>
<dbReference type="Gene3D" id="1.10.260.40">
    <property type="entry name" value="lambda repressor-like DNA-binding domains"/>
    <property type="match status" value="1"/>
</dbReference>
<proteinExistence type="predicted"/>
<dbReference type="EMBL" id="SMKX01000178">
    <property type="protein sequence ID" value="TDD46237.1"/>
    <property type="molecule type" value="Genomic_DNA"/>
</dbReference>
<dbReference type="Pfam" id="PF19054">
    <property type="entry name" value="DUF5753"/>
    <property type="match status" value="1"/>
</dbReference>
<organism evidence="2 3">
    <name type="scientific">Kribbella antibiotica</name>
    <dbReference type="NCBI Taxonomy" id="190195"/>
    <lineage>
        <taxon>Bacteria</taxon>
        <taxon>Bacillati</taxon>
        <taxon>Actinomycetota</taxon>
        <taxon>Actinomycetes</taxon>
        <taxon>Propionibacteriales</taxon>
        <taxon>Kribbellaceae</taxon>
        <taxon>Kribbella</taxon>
    </lineage>
</organism>
<dbReference type="SMART" id="SM00530">
    <property type="entry name" value="HTH_XRE"/>
    <property type="match status" value="1"/>
</dbReference>
<dbReference type="PROSITE" id="PS50943">
    <property type="entry name" value="HTH_CROC1"/>
    <property type="match status" value="1"/>
</dbReference>
<dbReference type="SUPFAM" id="SSF47413">
    <property type="entry name" value="lambda repressor-like DNA-binding domains"/>
    <property type="match status" value="1"/>
</dbReference>
<gene>
    <name evidence="2" type="ORF">E1263_36955</name>
</gene>
<reference evidence="2 3" key="1">
    <citation type="submission" date="2019-03" db="EMBL/GenBank/DDBJ databases">
        <title>Draft genome sequences of novel Actinobacteria.</title>
        <authorList>
            <person name="Sahin N."/>
            <person name="Ay H."/>
            <person name="Saygin H."/>
        </authorList>
    </citation>
    <scope>NUCLEOTIDE SEQUENCE [LARGE SCALE GENOMIC DNA]</scope>
    <source>
        <strain evidence="2 3">JCM 13523</strain>
    </source>
</reference>
<dbReference type="OrthoDB" id="4285266at2"/>
<sequence length="289" mass="32290">MPRSPGPPTVRLRRLAAELRAFRADAQLTREQVEEQTGVNQGTLWRLETGRAKPHTGTLETLFDLYDVPQRRRTALVDLASSARYPGWLLQSVEYADELSDGYATYIGFESEAKAMHNFETIVIPGLLQTEEYARATMVDALPMDEAAIERRVRVRMQRQTILTRQREGADPLQLWAVVDEAALHRVVGGPAVRRAQLGKLLELNDRPNVDLQVIPFANGAHPAMTGSFVRLIFGGGASDVVYEERLAGDHFLELEAEIDRYGQAFDQLRARALGPRDSSSLIAELIAR</sequence>
<dbReference type="Proteomes" id="UP000295124">
    <property type="component" value="Unassembled WGS sequence"/>
</dbReference>